<dbReference type="Gene3D" id="1.10.287.760">
    <property type="entry name" value="YqgQ-like"/>
    <property type="match status" value="1"/>
</dbReference>
<reference evidence="1 2" key="1">
    <citation type="submission" date="2020-08" db="EMBL/GenBank/DDBJ databases">
        <title>A Genomic Blueprint of the Chicken Gut Microbiome.</title>
        <authorList>
            <person name="Gilroy R."/>
            <person name="Ravi A."/>
            <person name="Getino M."/>
            <person name="Pursley I."/>
            <person name="Horton D.L."/>
            <person name="Alikhan N.-F."/>
            <person name="Baker D."/>
            <person name="Gharbi K."/>
            <person name="Hall N."/>
            <person name="Watson M."/>
            <person name="Adriaenssens E.M."/>
            <person name="Foster-Nyarko E."/>
            <person name="Jarju S."/>
            <person name="Secka A."/>
            <person name="Antonio M."/>
            <person name="Oren A."/>
            <person name="Chaudhuri R."/>
            <person name="La Ragione R.M."/>
            <person name="Hildebrand F."/>
            <person name="Pallen M.J."/>
        </authorList>
    </citation>
    <scope>NUCLEOTIDE SEQUENCE [LARGE SCALE GENOMIC DNA]</scope>
    <source>
        <strain evidence="1 2">Sa2BUA9</strain>
    </source>
</reference>
<dbReference type="SUPFAM" id="SSF158379">
    <property type="entry name" value="YqgQ-like"/>
    <property type="match status" value="1"/>
</dbReference>
<comment type="caution">
    <text evidence="1">The sequence shown here is derived from an EMBL/GenBank/DDBJ whole genome shotgun (WGS) entry which is preliminary data.</text>
</comment>
<gene>
    <name evidence="1" type="ORF">H9650_07080</name>
</gene>
<sequence length="66" mass="7860">MKSVYDVMQLLKRFGIFVYTKDRIADLEIMEEEIKELYSMQMIEAQDFQLAILLLRQEKGKLSKSL</sequence>
<dbReference type="EMBL" id="JACSQO010000002">
    <property type="protein sequence ID" value="MBD7943880.1"/>
    <property type="molecule type" value="Genomic_DNA"/>
</dbReference>
<evidence type="ECO:0000313" key="1">
    <source>
        <dbReference type="EMBL" id="MBD7943880.1"/>
    </source>
</evidence>
<organism evidence="1 2">
    <name type="scientific">Psychrobacillus faecigallinarum</name>
    <dbReference type="NCBI Taxonomy" id="2762235"/>
    <lineage>
        <taxon>Bacteria</taxon>
        <taxon>Bacillati</taxon>
        <taxon>Bacillota</taxon>
        <taxon>Bacilli</taxon>
        <taxon>Bacillales</taxon>
        <taxon>Bacillaceae</taxon>
        <taxon>Psychrobacillus</taxon>
    </lineage>
</organism>
<dbReference type="InterPro" id="IPR023164">
    <property type="entry name" value="YqgQ-like_sf"/>
</dbReference>
<name>A0ABR8R898_9BACI</name>
<accession>A0ABR8R898</accession>
<dbReference type="InterPro" id="IPR009256">
    <property type="entry name" value="YqgQ-like"/>
</dbReference>
<protein>
    <submittedName>
        <fullName evidence="1">YqgQ family protein</fullName>
    </submittedName>
</protein>
<dbReference type="Pfam" id="PF06014">
    <property type="entry name" value="YqgQ-like"/>
    <property type="match status" value="1"/>
</dbReference>
<dbReference type="Proteomes" id="UP000640786">
    <property type="component" value="Unassembled WGS sequence"/>
</dbReference>
<keyword evidence="2" id="KW-1185">Reference proteome</keyword>
<dbReference type="RefSeq" id="WP_151109459.1">
    <property type="nucleotide sequence ID" value="NZ_JACSQO010000002.1"/>
</dbReference>
<proteinExistence type="predicted"/>
<evidence type="ECO:0000313" key="2">
    <source>
        <dbReference type="Proteomes" id="UP000640786"/>
    </source>
</evidence>